<evidence type="ECO:0000313" key="1">
    <source>
        <dbReference type="EMBL" id="TWJ33041.1"/>
    </source>
</evidence>
<dbReference type="AlphaFoldDB" id="A0A562WS00"/>
<evidence type="ECO:0008006" key="3">
    <source>
        <dbReference type="Google" id="ProtNLM"/>
    </source>
</evidence>
<keyword evidence="2" id="KW-1185">Reference proteome</keyword>
<gene>
    <name evidence="1" type="ORF">JN12_00452</name>
</gene>
<accession>A0A562WS00</accession>
<dbReference type="EMBL" id="VLLN01000002">
    <property type="protein sequence ID" value="TWJ33041.1"/>
    <property type="molecule type" value="Genomic_DNA"/>
</dbReference>
<reference evidence="1 2" key="1">
    <citation type="submission" date="2019-07" db="EMBL/GenBank/DDBJ databases">
        <title>Genomic Encyclopedia of Archaeal and Bacterial Type Strains, Phase II (KMG-II): from individual species to whole genera.</title>
        <authorList>
            <person name="Goeker M."/>
        </authorList>
    </citation>
    <scope>NUCLEOTIDE SEQUENCE [LARGE SCALE GENOMIC DNA]</scope>
    <source>
        <strain evidence="1 2">ATCC BAA-1139</strain>
    </source>
</reference>
<sequence>MECARERQTCGVRVICYWRTGHGHIYLLNIYGKNEVSDLTAKEKEQLKKLVEAWSR</sequence>
<evidence type="ECO:0000313" key="2">
    <source>
        <dbReference type="Proteomes" id="UP000319449"/>
    </source>
</evidence>
<proteinExistence type="predicted"/>
<organism evidence="1 2">
    <name type="scientific">Geobacter argillaceus</name>
    <dbReference type="NCBI Taxonomy" id="345631"/>
    <lineage>
        <taxon>Bacteria</taxon>
        <taxon>Pseudomonadati</taxon>
        <taxon>Thermodesulfobacteriota</taxon>
        <taxon>Desulfuromonadia</taxon>
        <taxon>Geobacterales</taxon>
        <taxon>Geobacteraceae</taxon>
        <taxon>Geobacter</taxon>
    </lineage>
</organism>
<name>A0A562WS00_9BACT</name>
<dbReference type="Proteomes" id="UP000319449">
    <property type="component" value="Unassembled WGS sequence"/>
</dbReference>
<comment type="caution">
    <text evidence="1">The sequence shown here is derived from an EMBL/GenBank/DDBJ whole genome shotgun (WGS) entry which is preliminary data.</text>
</comment>
<protein>
    <recommendedName>
        <fullName evidence="3">RelE toxin of RelEB toxin-antitoxin system</fullName>
    </recommendedName>
</protein>